<gene>
    <name evidence="2" type="ORF">PHMEG_00041057</name>
</gene>
<sequence length="165" mass="18548">PVASWSSEGTFTTGHETSDDHEDYEEQFAVPDVAPPGAATDFDASRGSTGLKLERVEDQQPVPIKAKPAKRKPKKKKKMRAPELEDDKTYKTVSTDAGRQYTVEELDFIKPKLIGELAGPFHEPDFSKLTSVRLTIQALFAVLRESGFVLGVFEMERMYDWDHES</sequence>
<feature type="non-terminal residue" evidence="2">
    <location>
        <position position="1"/>
    </location>
</feature>
<organism evidence="2 3">
    <name type="scientific">Phytophthora megakarya</name>
    <dbReference type="NCBI Taxonomy" id="4795"/>
    <lineage>
        <taxon>Eukaryota</taxon>
        <taxon>Sar</taxon>
        <taxon>Stramenopiles</taxon>
        <taxon>Oomycota</taxon>
        <taxon>Peronosporomycetes</taxon>
        <taxon>Peronosporales</taxon>
        <taxon>Peronosporaceae</taxon>
        <taxon>Phytophthora</taxon>
    </lineage>
</organism>
<name>A0A225UCH1_9STRA</name>
<evidence type="ECO:0008006" key="4">
    <source>
        <dbReference type="Google" id="ProtNLM"/>
    </source>
</evidence>
<proteinExistence type="predicted"/>
<evidence type="ECO:0000313" key="2">
    <source>
        <dbReference type="EMBL" id="OWY90698.1"/>
    </source>
</evidence>
<reference evidence="3" key="1">
    <citation type="submission" date="2017-03" db="EMBL/GenBank/DDBJ databases">
        <title>Phytopthora megakarya and P. palmivora, two closely related causual agents of cacao black pod achieved similar genome size and gene model numbers by different mechanisms.</title>
        <authorList>
            <person name="Ali S."/>
            <person name="Shao J."/>
            <person name="Larry D.J."/>
            <person name="Kronmiller B."/>
            <person name="Shen D."/>
            <person name="Strem M.D."/>
            <person name="Melnick R.L."/>
            <person name="Guiltinan M.J."/>
            <person name="Tyler B.M."/>
            <person name="Meinhardt L.W."/>
            <person name="Bailey B.A."/>
        </authorList>
    </citation>
    <scope>NUCLEOTIDE SEQUENCE [LARGE SCALE GENOMIC DNA]</scope>
    <source>
        <strain evidence="3">zdho120</strain>
    </source>
</reference>
<evidence type="ECO:0000256" key="1">
    <source>
        <dbReference type="SAM" id="MobiDB-lite"/>
    </source>
</evidence>
<dbReference type="EMBL" id="NBNE01022155">
    <property type="protein sequence ID" value="OWY90698.1"/>
    <property type="molecule type" value="Genomic_DNA"/>
</dbReference>
<keyword evidence="3" id="KW-1185">Reference proteome</keyword>
<feature type="compositionally biased region" description="Polar residues" evidence="1">
    <location>
        <begin position="1"/>
        <end position="15"/>
    </location>
</feature>
<feature type="compositionally biased region" description="Basic residues" evidence="1">
    <location>
        <begin position="67"/>
        <end position="79"/>
    </location>
</feature>
<protein>
    <recommendedName>
        <fullName evidence="4">Eukaryotic/viral aspartic protease</fullName>
    </recommendedName>
</protein>
<dbReference type="AlphaFoldDB" id="A0A225UCH1"/>
<feature type="compositionally biased region" description="Basic and acidic residues" evidence="1">
    <location>
        <begin position="80"/>
        <end position="90"/>
    </location>
</feature>
<evidence type="ECO:0000313" key="3">
    <source>
        <dbReference type="Proteomes" id="UP000198211"/>
    </source>
</evidence>
<dbReference type="Proteomes" id="UP000198211">
    <property type="component" value="Unassembled WGS sequence"/>
</dbReference>
<accession>A0A225UCH1</accession>
<comment type="caution">
    <text evidence="2">The sequence shown here is derived from an EMBL/GenBank/DDBJ whole genome shotgun (WGS) entry which is preliminary data.</text>
</comment>
<feature type="region of interest" description="Disordered" evidence="1">
    <location>
        <begin position="1"/>
        <end position="91"/>
    </location>
</feature>